<gene>
    <name evidence="1" type="ORF">EV643_14119</name>
</gene>
<name>A0A4R6J3V7_9ACTN</name>
<dbReference type="OrthoDB" id="1073355at2"/>
<keyword evidence="2" id="KW-1185">Reference proteome</keyword>
<organism evidence="1 2">
    <name type="scientific">Kribbella caucasensis</name>
    <dbReference type="NCBI Taxonomy" id="2512215"/>
    <lineage>
        <taxon>Bacteria</taxon>
        <taxon>Bacillati</taxon>
        <taxon>Actinomycetota</taxon>
        <taxon>Actinomycetes</taxon>
        <taxon>Propionibacteriales</taxon>
        <taxon>Kribbellaceae</taxon>
        <taxon>Kribbella</taxon>
    </lineage>
</organism>
<evidence type="ECO:0000313" key="2">
    <source>
        <dbReference type="Proteomes" id="UP000295388"/>
    </source>
</evidence>
<dbReference type="EMBL" id="SNWQ01000041">
    <property type="protein sequence ID" value="TDO30044.1"/>
    <property type="molecule type" value="Genomic_DNA"/>
</dbReference>
<sequence>MAGRRKPGLWVMEGNWSASVRDVRSVEPVLSALQGGRRAHHAKRHINDPDDLAQALKQWGQRQHDMFNIGYVALHGSPATVHIGRKSLDMCELGERLPPATLKRKALHFGSCSVLNIHYKRREALRKALGVKVISGFTTDVEWFESLAFELLLFDALTWYRRPSDAESYLKKTHSAFAKRLGFVMVRG</sequence>
<accession>A0A4R6J3V7</accession>
<proteinExistence type="predicted"/>
<dbReference type="Pfam" id="PF20347">
    <property type="entry name" value="DUF6642"/>
    <property type="match status" value="1"/>
</dbReference>
<reference evidence="1 2" key="1">
    <citation type="submission" date="2019-03" db="EMBL/GenBank/DDBJ databases">
        <title>Genomic Encyclopedia of Type Strains, Phase III (KMG-III): the genomes of soil and plant-associated and newly described type strains.</title>
        <authorList>
            <person name="Whitman W."/>
        </authorList>
    </citation>
    <scope>NUCLEOTIDE SEQUENCE [LARGE SCALE GENOMIC DNA]</scope>
    <source>
        <strain evidence="1 2">VKM Ac-2527</strain>
    </source>
</reference>
<dbReference type="Proteomes" id="UP000295388">
    <property type="component" value="Unassembled WGS sequence"/>
</dbReference>
<evidence type="ECO:0000313" key="1">
    <source>
        <dbReference type="EMBL" id="TDO30044.1"/>
    </source>
</evidence>
<dbReference type="RefSeq" id="WP_133805757.1">
    <property type="nucleotide sequence ID" value="NZ_SNWQ01000041.1"/>
</dbReference>
<protein>
    <submittedName>
        <fullName evidence="1">Uncharacterized protein</fullName>
    </submittedName>
</protein>
<dbReference type="AlphaFoldDB" id="A0A4R6J3V7"/>
<dbReference type="InterPro" id="IPR046584">
    <property type="entry name" value="DUF6642"/>
</dbReference>
<comment type="caution">
    <text evidence="1">The sequence shown here is derived from an EMBL/GenBank/DDBJ whole genome shotgun (WGS) entry which is preliminary data.</text>
</comment>